<dbReference type="SUPFAM" id="SSF57756">
    <property type="entry name" value="Retrovirus zinc finger-like domains"/>
    <property type="match status" value="1"/>
</dbReference>
<proteinExistence type="predicted"/>
<dbReference type="InterPro" id="IPR036875">
    <property type="entry name" value="Znf_CCHC_sf"/>
</dbReference>
<organism evidence="1 2">
    <name type="scientific">Ditylenchus dipsaci</name>
    <dbReference type="NCBI Taxonomy" id="166011"/>
    <lineage>
        <taxon>Eukaryota</taxon>
        <taxon>Metazoa</taxon>
        <taxon>Ecdysozoa</taxon>
        <taxon>Nematoda</taxon>
        <taxon>Chromadorea</taxon>
        <taxon>Rhabditida</taxon>
        <taxon>Tylenchina</taxon>
        <taxon>Tylenchomorpha</taxon>
        <taxon>Sphaerularioidea</taxon>
        <taxon>Anguinidae</taxon>
        <taxon>Anguininae</taxon>
        <taxon>Ditylenchus</taxon>
    </lineage>
</organism>
<evidence type="ECO:0000313" key="2">
    <source>
        <dbReference type="WBParaSite" id="jg11555"/>
    </source>
</evidence>
<accession>A0A915CQX3</accession>
<evidence type="ECO:0000313" key="1">
    <source>
        <dbReference type="Proteomes" id="UP000887574"/>
    </source>
</evidence>
<dbReference type="GO" id="GO:0008270">
    <property type="term" value="F:zinc ion binding"/>
    <property type="evidence" value="ECO:0007669"/>
    <property type="project" value="InterPro"/>
</dbReference>
<dbReference type="AlphaFoldDB" id="A0A915CQX3"/>
<keyword evidence="1" id="KW-1185">Reference proteome</keyword>
<sequence length="95" mass="10851">MFALIAVNSTKFFKLLKFLRIKALEDQLKRWFIVQLQLHKPGHMSCECPQSRDGGGGGRRCYKCQETVHMSREMLSGSALIKRILLVIVKPLFSA</sequence>
<dbReference type="WBParaSite" id="jg11555">
    <property type="protein sequence ID" value="jg11555"/>
    <property type="gene ID" value="jg11555"/>
</dbReference>
<dbReference type="GO" id="GO:0003676">
    <property type="term" value="F:nucleic acid binding"/>
    <property type="evidence" value="ECO:0007669"/>
    <property type="project" value="InterPro"/>
</dbReference>
<protein>
    <submittedName>
        <fullName evidence="2">Transposase</fullName>
    </submittedName>
</protein>
<name>A0A915CQX3_9BILA</name>
<dbReference type="Proteomes" id="UP000887574">
    <property type="component" value="Unplaced"/>
</dbReference>
<reference evidence="2" key="1">
    <citation type="submission" date="2022-11" db="UniProtKB">
        <authorList>
            <consortium name="WormBaseParasite"/>
        </authorList>
    </citation>
    <scope>IDENTIFICATION</scope>
</reference>
<dbReference type="Gene3D" id="4.10.60.10">
    <property type="entry name" value="Zinc finger, CCHC-type"/>
    <property type="match status" value="1"/>
</dbReference>